<dbReference type="Proteomes" id="UP000596742">
    <property type="component" value="Unassembled WGS sequence"/>
</dbReference>
<dbReference type="AlphaFoldDB" id="A0A8B6GB49"/>
<keyword evidence="2" id="KW-1185">Reference proteome</keyword>
<protein>
    <submittedName>
        <fullName evidence="1">Uncharacterized protein</fullName>
    </submittedName>
</protein>
<comment type="caution">
    <text evidence="1">The sequence shown here is derived from an EMBL/GenBank/DDBJ whole genome shotgun (WGS) entry which is preliminary data.</text>
</comment>
<sequence length="296" mass="32749">MGSLQVVSNAVDVRIVQQFQTDISRVVYLSLCPDNSLWISDQDVLQKVKPVEHKLTVESTFNIEVYGLAVTPTGDLLLVPDGSVLKQICGKTGELTDSIYNMSPLDPISIHITKDGKVIVAAKSGGSLWPATGRRVIFVMNQKGEHETIYEHDKNNIRLFIYPLSITSTDNGNICLVDQLSKEYRGRVVVLNRDGDILQIYSGHDEINNEDNPFQPVNIVTTPSDNIIVAQLNNHIFHILNNCGHLIMHYNVGDAGISSAYSLCFTRNEEQLYIGCTTSVGSSEKAKLYEVHISGC</sequence>
<evidence type="ECO:0000313" key="1">
    <source>
        <dbReference type="EMBL" id="VDI61336.1"/>
    </source>
</evidence>
<gene>
    <name evidence="1" type="ORF">MGAL_10B044142</name>
</gene>
<accession>A0A8B6GB49</accession>
<name>A0A8B6GB49_MYTGA</name>
<dbReference type="InterPro" id="IPR011042">
    <property type="entry name" value="6-blade_b-propeller_TolB-like"/>
</dbReference>
<dbReference type="EMBL" id="UYJE01008129">
    <property type="protein sequence ID" value="VDI61336.1"/>
    <property type="molecule type" value="Genomic_DNA"/>
</dbReference>
<reference evidence="1" key="1">
    <citation type="submission" date="2018-11" db="EMBL/GenBank/DDBJ databases">
        <authorList>
            <person name="Alioto T."/>
            <person name="Alioto T."/>
        </authorList>
    </citation>
    <scope>NUCLEOTIDE SEQUENCE</scope>
</reference>
<proteinExistence type="predicted"/>
<dbReference type="OrthoDB" id="6106053at2759"/>
<dbReference type="Gene3D" id="2.120.10.30">
    <property type="entry name" value="TolB, C-terminal domain"/>
    <property type="match status" value="1"/>
</dbReference>
<dbReference type="SUPFAM" id="SSF63829">
    <property type="entry name" value="Calcium-dependent phosphotriesterase"/>
    <property type="match status" value="1"/>
</dbReference>
<organism evidence="1 2">
    <name type="scientific">Mytilus galloprovincialis</name>
    <name type="common">Mediterranean mussel</name>
    <dbReference type="NCBI Taxonomy" id="29158"/>
    <lineage>
        <taxon>Eukaryota</taxon>
        <taxon>Metazoa</taxon>
        <taxon>Spiralia</taxon>
        <taxon>Lophotrochozoa</taxon>
        <taxon>Mollusca</taxon>
        <taxon>Bivalvia</taxon>
        <taxon>Autobranchia</taxon>
        <taxon>Pteriomorphia</taxon>
        <taxon>Mytilida</taxon>
        <taxon>Mytiloidea</taxon>
        <taxon>Mytilidae</taxon>
        <taxon>Mytilinae</taxon>
        <taxon>Mytilus</taxon>
    </lineage>
</organism>
<evidence type="ECO:0000313" key="2">
    <source>
        <dbReference type="Proteomes" id="UP000596742"/>
    </source>
</evidence>